<evidence type="ECO:0000256" key="1">
    <source>
        <dbReference type="SAM" id="Phobius"/>
    </source>
</evidence>
<keyword evidence="1" id="KW-1133">Transmembrane helix</keyword>
<evidence type="ECO:0000313" key="2">
    <source>
        <dbReference type="EMBL" id="AIZ02488.1"/>
    </source>
</evidence>
<proteinExistence type="predicted"/>
<name>A0A0A7HCT8_9CAUD</name>
<protein>
    <submittedName>
        <fullName evidence="2">Uncharacterized protein</fullName>
    </submittedName>
</protein>
<dbReference type="GeneID" id="26636306"/>
<dbReference type="EMBL" id="KP007361">
    <property type="protein sequence ID" value="AIZ02488.1"/>
    <property type="molecule type" value="Genomic_DNA"/>
</dbReference>
<feature type="transmembrane region" description="Helical" evidence="1">
    <location>
        <begin position="55"/>
        <end position="75"/>
    </location>
</feature>
<organism evidence="2 3">
    <name type="scientific">Escherichia phage vB_EcoM_VR25</name>
    <dbReference type="NCBI Taxonomy" id="1567028"/>
    <lineage>
        <taxon>Viruses</taxon>
        <taxon>Duplodnaviria</taxon>
        <taxon>Heunggongvirae</taxon>
        <taxon>Uroviricota</taxon>
        <taxon>Caudoviricetes</taxon>
        <taxon>Pantevenvirales</taxon>
        <taxon>Straboviridae</taxon>
        <taxon>Tevenvirinae</taxon>
        <taxon>Gaprivervirus</taxon>
        <taxon>Gaprivervirus vr25</taxon>
    </lineage>
</organism>
<dbReference type="KEGG" id="vg:26636306"/>
<accession>A0A0A7HCT8</accession>
<dbReference type="Proteomes" id="UP000030717">
    <property type="component" value="Segment"/>
</dbReference>
<evidence type="ECO:0000313" key="3">
    <source>
        <dbReference type="Proteomes" id="UP000030717"/>
    </source>
</evidence>
<dbReference type="RefSeq" id="YP_009209886.1">
    <property type="nucleotide sequence ID" value="NC_028925.1"/>
</dbReference>
<keyword evidence="1" id="KW-0472">Membrane</keyword>
<keyword evidence="3" id="KW-1185">Reference proteome</keyword>
<sequence>MRTLYLPGKPEKFVYADKIDKDLMPPFGALSMCIVGVIMMVLCGDMNIISVGVAWALIIAAPFITVLSMILINVWHQNHMNKGYRGRVKEWEQKCVSLQKEHKIKCAEEFIKEVRNGTA</sequence>
<gene>
    <name evidence="2" type="ORF">VR25_144</name>
</gene>
<reference evidence="2 3" key="1">
    <citation type="submission" date="2014-10" db="EMBL/GenBank/DDBJ databases">
        <title>VR bacteriophages - a small but diverse group of low-temperature viruses.</title>
        <authorList>
            <person name="Kaliniene L."/>
            <person name="Meskys R."/>
            <person name="Simoliunas E."/>
            <person name="Zajanckauskaite A."/>
            <person name="Truncaite L."/>
        </authorList>
    </citation>
    <scope>NUCLEOTIDE SEQUENCE [LARGE SCALE GENOMIC DNA]</scope>
</reference>
<keyword evidence="1" id="KW-0812">Transmembrane</keyword>
<feature type="transmembrane region" description="Helical" evidence="1">
    <location>
        <begin position="27"/>
        <end position="49"/>
    </location>
</feature>